<dbReference type="KEGG" id="mlr:MELLADRAFT_101447"/>
<proteinExistence type="predicted"/>
<keyword evidence="3" id="KW-1185">Reference proteome</keyword>
<dbReference type="VEuPathDB" id="FungiDB:MELLADRAFT_101447"/>
<name>F4R4S2_MELLP</name>
<dbReference type="AlphaFoldDB" id="F4R4S2"/>
<feature type="chain" id="PRO_5003314796" evidence="1">
    <location>
        <begin position="26"/>
        <end position="116"/>
    </location>
</feature>
<dbReference type="EMBL" id="GL883090">
    <property type="protein sequence ID" value="EGG12858.1"/>
    <property type="molecule type" value="Genomic_DNA"/>
</dbReference>
<evidence type="ECO:0000256" key="1">
    <source>
        <dbReference type="SAM" id="SignalP"/>
    </source>
</evidence>
<reference evidence="3" key="1">
    <citation type="journal article" date="2011" name="Proc. Natl. Acad. Sci. U.S.A.">
        <title>Obligate biotrophy features unraveled by the genomic analysis of rust fungi.</title>
        <authorList>
            <person name="Duplessis S."/>
            <person name="Cuomo C.A."/>
            <person name="Lin Y.-C."/>
            <person name="Aerts A."/>
            <person name="Tisserant E."/>
            <person name="Veneault-Fourrey C."/>
            <person name="Joly D.L."/>
            <person name="Hacquard S."/>
            <person name="Amselem J."/>
            <person name="Cantarel B.L."/>
            <person name="Chiu R."/>
            <person name="Coutinho P.M."/>
            <person name="Feau N."/>
            <person name="Field M."/>
            <person name="Frey P."/>
            <person name="Gelhaye E."/>
            <person name="Goldberg J."/>
            <person name="Grabherr M.G."/>
            <person name="Kodira C.D."/>
            <person name="Kohler A."/>
            <person name="Kuees U."/>
            <person name="Lindquist E.A."/>
            <person name="Lucas S.M."/>
            <person name="Mago R."/>
            <person name="Mauceli E."/>
            <person name="Morin E."/>
            <person name="Murat C."/>
            <person name="Pangilinan J.L."/>
            <person name="Park R."/>
            <person name="Pearson M."/>
            <person name="Quesneville H."/>
            <person name="Rouhier N."/>
            <person name="Sakthikumar S."/>
            <person name="Salamov A.A."/>
            <person name="Schmutz J."/>
            <person name="Selles B."/>
            <person name="Shapiro H."/>
            <person name="Tanguay P."/>
            <person name="Tuskan G.A."/>
            <person name="Henrissat B."/>
            <person name="Van de Peer Y."/>
            <person name="Rouze P."/>
            <person name="Ellis J.G."/>
            <person name="Dodds P.N."/>
            <person name="Schein J.E."/>
            <person name="Zhong S."/>
            <person name="Hamelin R.C."/>
            <person name="Grigoriev I.V."/>
            <person name="Szabo L.J."/>
            <person name="Martin F."/>
        </authorList>
    </citation>
    <scope>NUCLEOTIDE SEQUENCE [LARGE SCALE GENOMIC DNA]</scope>
    <source>
        <strain evidence="3">98AG31 / pathotype 3-4-7</strain>
    </source>
</reference>
<keyword evidence="1" id="KW-0732">Signal</keyword>
<dbReference type="Proteomes" id="UP000001072">
    <property type="component" value="Unassembled WGS sequence"/>
</dbReference>
<feature type="signal peptide" evidence="1">
    <location>
        <begin position="1"/>
        <end position="25"/>
    </location>
</feature>
<dbReference type="HOGENOM" id="CLU_2097371_0_0_1"/>
<dbReference type="RefSeq" id="XP_007403796.1">
    <property type="nucleotide sequence ID" value="XM_007403734.1"/>
</dbReference>
<evidence type="ECO:0000313" key="3">
    <source>
        <dbReference type="Proteomes" id="UP000001072"/>
    </source>
</evidence>
<dbReference type="InParanoid" id="F4R4S2"/>
<accession>F4R4S2</accession>
<dbReference type="OrthoDB" id="10422619at2759"/>
<organism evidence="3">
    <name type="scientific">Melampsora larici-populina (strain 98AG31 / pathotype 3-4-7)</name>
    <name type="common">Poplar leaf rust fungus</name>
    <dbReference type="NCBI Taxonomy" id="747676"/>
    <lineage>
        <taxon>Eukaryota</taxon>
        <taxon>Fungi</taxon>
        <taxon>Dikarya</taxon>
        <taxon>Basidiomycota</taxon>
        <taxon>Pucciniomycotina</taxon>
        <taxon>Pucciniomycetes</taxon>
        <taxon>Pucciniales</taxon>
        <taxon>Melampsoraceae</taxon>
        <taxon>Melampsora</taxon>
    </lineage>
</organism>
<gene>
    <name evidence="2" type="ORF">MELLADRAFT_101447</name>
</gene>
<evidence type="ECO:0000313" key="2">
    <source>
        <dbReference type="EMBL" id="EGG12858.1"/>
    </source>
</evidence>
<protein>
    <submittedName>
        <fullName evidence="2">Secreted protein</fullName>
    </submittedName>
</protein>
<dbReference type="GeneID" id="18921371"/>
<sequence length="116" mass="13021">MQFFNRFSFLSTLLSITVFSKLTSSTITFKCENTETQKKSYLIGICASGSAESTYPNKYIRVRNAINATYTSTQNQFICNQDYPTWWAYCCATSLPTGSQTAKDCILAQLIQSSES</sequence>